<proteinExistence type="predicted"/>
<name>A0AAW3JMA1_9FIRM</name>
<keyword evidence="1" id="KW-1133">Transmembrane helix</keyword>
<accession>A0AAW3JMA1</accession>
<organism evidence="2 3">
    <name type="scientific">Butyribacter intestini</name>
    <dbReference type="NCBI Taxonomy" id="1703332"/>
    <lineage>
        <taxon>Bacteria</taxon>
        <taxon>Bacillati</taxon>
        <taxon>Bacillota</taxon>
        <taxon>Clostridia</taxon>
        <taxon>Lachnospirales</taxon>
        <taxon>Lachnospiraceae</taxon>
        <taxon>Butyribacter</taxon>
    </lineage>
</organism>
<evidence type="ECO:0000313" key="2">
    <source>
        <dbReference type="EMBL" id="KQC84173.1"/>
    </source>
</evidence>
<reference evidence="2 3" key="1">
    <citation type="submission" date="2015-10" db="EMBL/GenBank/DDBJ databases">
        <title>Butyribacter intestini gen. nov., sp. nov., a butyric acid-producing bacterium of the family Lachnospiraceae isolated from the human faeces.</title>
        <authorList>
            <person name="Zou Y."/>
            <person name="Xue W."/>
            <person name="Luo G."/>
            <person name="Lv M."/>
        </authorList>
    </citation>
    <scope>NUCLEOTIDE SEQUENCE [LARGE SCALE GENOMIC DNA]</scope>
    <source>
        <strain evidence="2 3">TF01-11</strain>
    </source>
</reference>
<protein>
    <submittedName>
        <fullName evidence="2">Uncharacterized protein</fullName>
    </submittedName>
</protein>
<evidence type="ECO:0000313" key="3">
    <source>
        <dbReference type="Proteomes" id="UP000050833"/>
    </source>
</evidence>
<feature type="transmembrane region" description="Helical" evidence="1">
    <location>
        <begin position="12"/>
        <end position="32"/>
    </location>
</feature>
<comment type="caution">
    <text evidence="2">The sequence shown here is derived from an EMBL/GenBank/DDBJ whole genome shotgun (WGS) entry which is preliminary data.</text>
</comment>
<evidence type="ECO:0000256" key="1">
    <source>
        <dbReference type="SAM" id="Phobius"/>
    </source>
</evidence>
<sequence>MIIKGFKNYCTVVIMAFIFGMGITIFVTDYFGDCALKIMECEAKAADINAYEWEKEWTGLQKQMADGATAVLKKEITFNDKDVSEEEKATTIKSYDINNAVPMWTLSSDMTMIADYHKNNNSLSGLIKWSDRWYIPAKTMTGEDATILLQKEKDGYHVYGQYFGNDDNYVADTADEIKDKIKKELSGVYITEVRNISIPFYDINLIYIRQEDGKEKVIPYQSESAITLNDIGEEEGKLYTVSEFISNMENEYEEYSEQELKQIVKENKTQQNLGGSLLPKKKKVEEKDKSRDFFSGHITIMIISIVLAVGVLFVIKFIIRRKYEN</sequence>
<keyword evidence="3" id="KW-1185">Reference proteome</keyword>
<keyword evidence="1" id="KW-0472">Membrane</keyword>
<gene>
    <name evidence="2" type="ORF">APZ18_14840</name>
</gene>
<feature type="transmembrane region" description="Helical" evidence="1">
    <location>
        <begin position="298"/>
        <end position="319"/>
    </location>
</feature>
<dbReference type="AlphaFoldDB" id="A0AAW3JMA1"/>
<dbReference type="Proteomes" id="UP000050833">
    <property type="component" value="Unassembled WGS sequence"/>
</dbReference>
<dbReference type="EMBL" id="LLKB01000007">
    <property type="protein sequence ID" value="KQC84173.1"/>
    <property type="molecule type" value="Genomic_DNA"/>
</dbReference>
<dbReference type="RefSeq" id="WP_055946491.1">
    <property type="nucleotide sequence ID" value="NZ_DBGDCA010000328.1"/>
</dbReference>
<keyword evidence="1" id="KW-0812">Transmembrane</keyword>